<dbReference type="EMBL" id="NEVR01000001">
    <property type="protein sequence ID" value="OZI68676.1"/>
    <property type="molecule type" value="Genomic_DNA"/>
</dbReference>
<dbReference type="PANTHER" id="PTHR12151">
    <property type="entry name" value="ELECTRON TRANSPORT PROTIN SCO1/SENC FAMILY MEMBER"/>
    <property type="match status" value="1"/>
</dbReference>
<feature type="signal peptide" evidence="5">
    <location>
        <begin position="1"/>
        <end position="24"/>
    </location>
</feature>
<dbReference type="SUPFAM" id="SSF52833">
    <property type="entry name" value="Thioredoxin-like"/>
    <property type="match status" value="1"/>
</dbReference>
<dbReference type="PROSITE" id="PS51257">
    <property type="entry name" value="PROKAR_LIPOPROTEIN"/>
    <property type="match status" value="1"/>
</dbReference>
<dbReference type="FunFam" id="3.40.30.10:FF:000013">
    <property type="entry name" value="Blast:Protein SCO1 homolog, mitochondrial"/>
    <property type="match status" value="1"/>
</dbReference>
<dbReference type="InterPro" id="IPR003782">
    <property type="entry name" value="SCO1/SenC"/>
</dbReference>
<evidence type="ECO:0000313" key="7">
    <source>
        <dbReference type="EMBL" id="OZI40483.1"/>
    </source>
</evidence>
<evidence type="ECO:0000256" key="3">
    <source>
        <dbReference type="PIRSR" id="PIRSR603782-1"/>
    </source>
</evidence>
<keyword evidence="4" id="KW-1015">Disulfide bond</keyword>
<dbReference type="RefSeq" id="WP_094824601.1">
    <property type="nucleotide sequence ID" value="NZ_NEVL01000001.1"/>
</dbReference>
<comment type="caution">
    <text evidence="7">The sequence shown here is derived from an EMBL/GenBank/DDBJ whole genome shotgun (WGS) entry which is preliminary data.</text>
</comment>
<evidence type="ECO:0000259" key="6">
    <source>
        <dbReference type="PROSITE" id="PS51352"/>
    </source>
</evidence>
<dbReference type="InterPro" id="IPR036249">
    <property type="entry name" value="Thioredoxin-like_sf"/>
</dbReference>
<dbReference type="InterPro" id="IPR013766">
    <property type="entry name" value="Thioredoxin_domain"/>
</dbReference>
<dbReference type="Pfam" id="PF02630">
    <property type="entry name" value="SCO1-SenC"/>
    <property type="match status" value="1"/>
</dbReference>
<dbReference type="PANTHER" id="PTHR12151:SF25">
    <property type="entry name" value="LINALOOL DEHYDRATASE_ISOMERASE DOMAIN-CONTAINING PROTEIN"/>
    <property type="match status" value="1"/>
</dbReference>
<keyword evidence="5" id="KW-0732">Signal</keyword>
<protein>
    <submittedName>
        <fullName evidence="7">SCO family protein</fullName>
    </submittedName>
</protein>
<name>A0A261SW06_9BORD</name>
<dbReference type="Gene3D" id="3.40.30.10">
    <property type="entry name" value="Glutaredoxin"/>
    <property type="match status" value="1"/>
</dbReference>
<proteinExistence type="inferred from homology"/>
<keyword evidence="2 3" id="KW-0186">Copper</keyword>
<feature type="binding site" evidence="3">
    <location>
        <position position="75"/>
    </location>
    <ligand>
        <name>Cu cation</name>
        <dbReference type="ChEBI" id="CHEBI:23378"/>
    </ligand>
</feature>
<reference evidence="7 10" key="2">
    <citation type="submission" date="2017-05" db="EMBL/GenBank/DDBJ databases">
        <title>Complete and WGS of Bordetella genogroups.</title>
        <authorList>
            <person name="Spilker T."/>
            <person name="LiPuma J."/>
        </authorList>
    </citation>
    <scope>NUCLEOTIDE SEQUENCE [LARGE SCALE GENOMIC DNA]</scope>
    <source>
        <strain evidence="7 10">AU17610</strain>
    </source>
</reference>
<sequence>MTTRRALLLAPLAATLLAALSACSKGDELDDMRGLVLGESDLGRDFALQGTDGKRHRLADFRGKAVMVFFGFTQCPDVCPTALQRAVEVKQALGPAGDRLQVLFVTVDPERDTPEVLRAYTGAFDPAFLGLYGSDQEIRDTARAFKVFYQKVPTGDSYTMDHSSFNYLYDPNGRLRVIMKHTQSVADYVNDIQKLLAVPPAQAA</sequence>
<dbReference type="OrthoDB" id="9790194at2"/>
<feature type="binding site" evidence="3">
    <location>
        <position position="79"/>
    </location>
    <ligand>
        <name>Cu cation</name>
        <dbReference type="ChEBI" id="CHEBI:23378"/>
    </ligand>
</feature>
<keyword evidence="9" id="KW-1185">Reference proteome</keyword>
<evidence type="ECO:0000313" key="9">
    <source>
        <dbReference type="Proteomes" id="UP000216354"/>
    </source>
</evidence>
<feature type="binding site" evidence="3">
    <location>
        <position position="162"/>
    </location>
    <ligand>
        <name>Cu cation</name>
        <dbReference type="ChEBI" id="CHEBI:23378"/>
    </ligand>
</feature>
<feature type="disulfide bond" description="Redox-active" evidence="4">
    <location>
        <begin position="75"/>
        <end position="79"/>
    </location>
</feature>
<dbReference type="PROSITE" id="PS51352">
    <property type="entry name" value="THIOREDOXIN_2"/>
    <property type="match status" value="1"/>
</dbReference>
<evidence type="ECO:0000256" key="5">
    <source>
        <dbReference type="SAM" id="SignalP"/>
    </source>
</evidence>
<evidence type="ECO:0000256" key="1">
    <source>
        <dbReference type="ARBA" id="ARBA00010996"/>
    </source>
</evidence>
<evidence type="ECO:0000256" key="4">
    <source>
        <dbReference type="PIRSR" id="PIRSR603782-2"/>
    </source>
</evidence>
<gene>
    <name evidence="8" type="ORF">CAL27_04210</name>
    <name evidence="7" type="ORF">CEG14_01570</name>
</gene>
<evidence type="ECO:0000313" key="8">
    <source>
        <dbReference type="EMBL" id="OZI68676.1"/>
    </source>
</evidence>
<feature type="chain" id="PRO_5012469861" evidence="5">
    <location>
        <begin position="25"/>
        <end position="204"/>
    </location>
</feature>
<comment type="similarity">
    <text evidence="1">Belongs to the SCO1/2 family.</text>
</comment>
<dbReference type="AlphaFoldDB" id="A0A261SW06"/>
<dbReference type="GO" id="GO:0046872">
    <property type="term" value="F:metal ion binding"/>
    <property type="evidence" value="ECO:0007669"/>
    <property type="project" value="UniProtKB-KW"/>
</dbReference>
<reference evidence="8 9" key="1">
    <citation type="submission" date="2017-05" db="EMBL/GenBank/DDBJ databases">
        <title>Complete and WGS of Bordetella genogroups.</title>
        <authorList>
            <person name="Spilker T."/>
            <person name="Lipuma J."/>
        </authorList>
    </citation>
    <scope>NUCLEOTIDE SEQUENCE [LARGE SCALE GENOMIC DNA]</scope>
    <source>
        <strain evidence="8 9">AU9795</strain>
    </source>
</reference>
<dbReference type="Proteomes" id="UP000216354">
    <property type="component" value="Unassembled WGS sequence"/>
</dbReference>
<organism evidence="7 10">
    <name type="scientific">Bordetella genomosp. 1</name>
    <dbReference type="NCBI Taxonomy" id="1395607"/>
    <lineage>
        <taxon>Bacteria</taxon>
        <taxon>Pseudomonadati</taxon>
        <taxon>Pseudomonadota</taxon>
        <taxon>Betaproteobacteria</taxon>
        <taxon>Burkholderiales</taxon>
        <taxon>Alcaligenaceae</taxon>
        <taxon>Bordetella</taxon>
    </lineage>
</organism>
<evidence type="ECO:0000313" key="10">
    <source>
        <dbReference type="Proteomes" id="UP000217005"/>
    </source>
</evidence>
<keyword evidence="3" id="KW-0479">Metal-binding</keyword>
<evidence type="ECO:0000256" key="2">
    <source>
        <dbReference type="ARBA" id="ARBA00023008"/>
    </source>
</evidence>
<accession>A0A261SW06</accession>
<dbReference type="EMBL" id="NEVL01000001">
    <property type="protein sequence ID" value="OZI40483.1"/>
    <property type="molecule type" value="Genomic_DNA"/>
</dbReference>
<dbReference type="Proteomes" id="UP000217005">
    <property type="component" value="Unassembled WGS sequence"/>
</dbReference>
<feature type="domain" description="Thioredoxin" evidence="6">
    <location>
        <begin position="37"/>
        <end position="197"/>
    </location>
</feature>
<dbReference type="CDD" id="cd02968">
    <property type="entry name" value="SCO"/>
    <property type="match status" value="1"/>
</dbReference>